<dbReference type="EMBL" id="JAOPGA020000861">
    <property type="protein sequence ID" value="KAL0482480.1"/>
    <property type="molecule type" value="Genomic_DNA"/>
</dbReference>
<dbReference type="Proteomes" id="UP001431209">
    <property type="component" value="Unassembled WGS sequence"/>
</dbReference>
<dbReference type="PROSITE" id="PS50048">
    <property type="entry name" value="ZN2_CY6_FUNGAL_2"/>
    <property type="match status" value="1"/>
</dbReference>
<protein>
    <submittedName>
        <fullName evidence="3">Oleate activated transcription factor</fullName>
    </submittedName>
</protein>
<dbReference type="CDD" id="cd00067">
    <property type="entry name" value="GAL4"/>
    <property type="match status" value="1"/>
</dbReference>
<dbReference type="GO" id="GO:0008270">
    <property type="term" value="F:zinc ion binding"/>
    <property type="evidence" value="ECO:0007669"/>
    <property type="project" value="InterPro"/>
</dbReference>
<feature type="region of interest" description="Disordered" evidence="1">
    <location>
        <begin position="480"/>
        <end position="510"/>
    </location>
</feature>
<proteinExistence type="predicted"/>
<reference evidence="3 4" key="1">
    <citation type="submission" date="2024-03" db="EMBL/GenBank/DDBJ databases">
        <title>The Acrasis kona genome and developmental transcriptomes reveal deep origins of eukaryotic multicellular pathways.</title>
        <authorList>
            <person name="Sheikh S."/>
            <person name="Fu C.-J."/>
            <person name="Brown M.W."/>
            <person name="Baldauf S.L."/>
        </authorList>
    </citation>
    <scope>NUCLEOTIDE SEQUENCE [LARGE SCALE GENOMIC DNA]</scope>
    <source>
        <strain evidence="3 4">ATCC MYA-3509</strain>
    </source>
</reference>
<evidence type="ECO:0000313" key="3">
    <source>
        <dbReference type="EMBL" id="KAL0482480.1"/>
    </source>
</evidence>
<evidence type="ECO:0000313" key="4">
    <source>
        <dbReference type="Proteomes" id="UP001431209"/>
    </source>
</evidence>
<dbReference type="InterPro" id="IPR036864">
    <property type="entry name" value="Zn2-C6_fun-type_DNA-bd_sf"/>
</dbReference>
<comment type="caution">
    <text evidence="3">The sequence shown here is derived from an EMBL/GenBank/DDBJ whole genome shotgun (WGS) entry which is preliminary data.</text>
</comment>
<dbReference type="AlphaFoldDB" id="A0AAW2YZ56"/>
<evidence type="ECO:0000256" key="1">
    <source>
        <dbReference type="SAM" id="MobiDB-lite"/>
    </source>
</evidence>
<gene>
    <name evidence="3" type="ORF">AKO1_011157</name>
</gene>
<keyword evidence="4" id="KW-1185">Reference proteome</keyword>
<name>A0AAW2YZ56_9EUKA</name>
<feature type="compositionally biased region" description="Basic and acidic residues" evidence="1">
    <location>
        <begin position="480"/>
        <end position="495"/>
    </location>
</feature>
<accession>A0AAW2YZ56</accession>
<dbReference type="Gene3D" id="4.10.240.10">
    <property type="entry name" value="Zn(2)-C6 fungal-type DNA-binding domain"/>
    <property type="match status" value="1"/>
</dbReference>
<organism evidence="3 4">
    <name type="scientific">Acrasis kona</name>
    <dbReference type="NCBI Taxonomy" id="1008807"/>
    <lineage>
        <taxon>Eukaryota</taxon>
        <taxon>Discoba</taxon>
        <taxon>Heterolobosea</taxon>
        <taxon>Tetramitia</taxon>
        <taxon>Eutetramitia</taxon>
        <taxon>Acrasidae</taxon>
        <taxon>Acrasis</taxon>
    </lineage>
</organism>
<dbReference type="InterPro" id="IPR001138">
    <property type="entry name" value="Zn2Cys6_DnaBD"/>
</dbReference>
<dbReference type="SUPFAM" id="SSF57701">
    <property type="entry name" value="Zn2/Cys6 DNA-binding domain"/>
    <property type="match status" value="1"/>
</dbReference>
<sequence>MRGNSTCTNCKRLHRRCDRLLPTCTECKSKGKSCQYPENQKEELTERYTPRRVTHPNLKIGFTHSNLPLPLITLTLQPTDKEFKYIDLFQPISFEMLLFCPHLTSRELSDVLLYLDKQHDGVACQLEAPKWESIAFVYGVLAFYYRQDGNDESAHFFFELCRNLMTQNDFESVSNTFETACCFQYLGLYCMINENELRAKYFLSNVRGYIENQEGKPKHPCFHFMKNFQGMLEFLLEADCVFNVYSLIDTLHDGVMMFAKDLENLKLFYSSEQGRMISCYPEISDVFADIDLVYTREQMLEMLQDFNQTNDLMTHLTNIYSSTFDRMNKILPHPTIYFNRLTMFFVLQVHRFANFIAANDFLNARVVADNVAKLLNSTNFSHCFMIVTLVISVFSDFHIECINQSEDHFDKLLLLASLKEEYAAVSQMSGKYMRAQTEAVKQRIENVLIRYQHLTNPHDFSFSKPTITDYDQKLVEVEMEKVDSPEPTNKEREEQQAPLKWISWKQNRHT</sequence>
<dbReference type="Pfam" id="PF00172">
    <property type="entry name" value="Zn_clus"/>
    <property type="match status" value="1"/>
</dbReference>
<dbReference type="PROSITE" id="PS00463">
    <property type="entry name" value="ZN2_CY6_FUNGAL_1"/>
    <property type="match status" value="1"/>
</dbReference>
<feature type="domain" description="Zn(2)-C6 fungal-type" evidence="2">
    <location>
        <begin position="6"/>
        <end position="36"/>
    </location>
</feature>
<evidence type="ECO:0000259" key="2">
    <source>
        <dbReference type="PROSITE" id="PS50048"/>
    </source>
</evidence>
<dbReference type="GO" id="GO:0000981">
    <property type="term" value="F:DNA-binding transcription factor activity, RNA polymerase II-specific"/>
    <property type="evidence" value="ECO:0007669"/>
    <property type="project" value="InterPro"/>
</dbReference>
<dbReference type="SMART" id="SM00066">
    <property type="entry name" value="GAL4"/>
    <property type="match status" value="1"/>
</dbReference>